<evidence type="ECO:0008006" key="2">
    <source>
        <dbReference type="Google" id="ProtNLM"/>
    </source>
</evidence>
<proteinExistence type="predicted"/>
<dbReference type="EMBL" id="VSSQ01011315">
    <property type="protein sequence ID" value="MPM46530.1"/>
    <property type="molecule type" value="Genomic_DNA"/>
</dbReference>
<gene>
    <name evidence="1" type="ORF">SDC9_93234</name>
</gene>
<protein>
    <recommendedName>
        <fullName evidence="2">DNA methylase N-4/N-6 domain-containing protein</fullName>
    </recommendedName>
</protein>
<dbReference type="SUPFAM" id="SSF53335">
    <property type="entry name" value="S-adenosyl-L-methionine-dependent methyltransferases"/>
    <property type="match status" value="1"/>
</dbReference>
<dbReference type="InterPro" id="IPR029063">
    <property type="entry name" value="SAM-dependent_MTases_sf"/>
</dbReference>
<dbReference type="GO" id="GO:0032259">
    <property type="term" value="P:methylation"/>
    <property type="evidence" value="ECO:0007669"/>
    <property type="project" value="InterPro"/>
</dbReference>
<dbReference type="Gene3D" id="3.40.50.150">
    <property type="entry name" value="Vaccinia Virus protein VP39"/>
    <property type="match status" value="1"/>
</dbReference>
<sequence length="65" mass="7440">MYRLGRHRLMCGDSTNPVHVALLMDGAQADMLLTDPPYNVDYKGKTKDELTMTGWLYDFTSRTDL</sequence>
<name>A0A644ZZX7_9ZZZZ</name>
<reference evidence="1" key="1">
    <citation type="submission" date="2019-08" db="EMBL/GenBank/DDBJ databases">
        <authorList>
            <person name="Kucharzyk K."/>
            <person name="Murdoch R.W."/>
            <person name="Higgins S."/>
            <person name="Loffler F."/>
        </authorList>
    </citation>
    <scope>NUCLEOTIDE SEQUENCE</scope>
</reference>
<dbReference type="GO" id="GO:0003676">
    <property type="term" value="F:nucleic acid binding"/>
    <property type="evidence" value="ECO:0007669"/>
    <property type="project" value="InterPro"/>
</dbReference>
<dbReference type="InterPro" id="IPR002052">
    <property type="entry name" value="DNA_methylase_N6_adenine_CS"/>
</dbReference>
<evidence type="ECO:0000313" key="1">
    <source>
        <dbReference type="EMBL" id="MPM46530.1"/>
    </source>
</evidence>
<comment type="caution">
    <text evidence="1">The sequence shown here is derived from an EMBL/GenBank/DDBJ whole genome shotgun (WGS) entry which is preliminary data.</text>
</comment>
<organism evidence="1">
    <name type="scientific">bioreactor metagenome</name>
    <dbReference type="NCBI Taxonomy" id="1076179"/>
    <lineage>
        <taxon>unclassified sequences</taxon>
        <taxon>metagenomes</taxon>
        <taxon>ecological metagenomes</taxon>
    </lineage>
</organism>
<dbReference type="GO" id="GO:0008168">
    <property type="term" value="F:methyltransferase activity"/>
    <property type="evidence" value="ECO:0007669"/>
    <property type="project" value="InterPro"/>
</dbReference>
<accession>A0A644ZZX7</accession>
<dbReference type="AlphaFoldDB" id="A0A644ZZX7"/>
<dbReference type="PROSITE" id="PS00092">
    <property type="entry name" value="N6_MTASE"/>
    <property type="match status" value="1"/>
</dbReference>